<dbReference type="Proteomes" id="UP001054837">
    <property type="component" value="Unassembled WGS sequence"/>
</dbReference>
<keyword evidence="2" id="KW-1185">Reference proteome</keyword>
<dbReference type="EMBL" id="BPLQ01010872">
    <property type="protein sequence ID" value="GIY54080.1"/>
    <property type="molecule type" value="Genomic_DNA"/>
</dbReference>
<sequence length="94" mass="10237">MKILMQTNALCNQHHATFTTNLRASKCNMAAMKMSNKHPAILIIKKPLSLSPGLLPVSSGHVYLEHISACDTGEMWAIQGNRAKIKAGNVPQNV</sequence>
<gene>
    <name evidence="1" type="ORF">CDAR_253301</name>
</gene>
<evidence type="ECO:0000313" key="1">
    <source>
        <dbReference type="EMBL" id="GIY54080.1"/>
    </source>
</evidence>
<accession>A0AAV4U8Q7</accession>
<comment type="caution">
    <text evidence="1">The sequence shown here is derived from an EMBL/GenBank/DDBJ whole genome shotgun (WGS) entry which is preliminary data.</text>
</comment>
<dbReference type="AlphaFoldDB" id="A0AAV4U8Q7"/>
<name>A0AAV4U8Q7_9ARAC</name>
<proteinExistence type="predicted"/>
<protein>
    <submittedName>
        <fullName evidence="1">Uncharacterized protein</fullName>
    </submittedName>
</protein>
<organism evidence="1 2">
    <name type="scientific">Caerostris darwini</name>
    <dbReference type="NCBI Taxonomy" id="1538125"/>
    <lineage>
        <taxon>Eukaryota</taxon>
        <taxon>Metazoa</taxon>
        <taxon>Ecdysozoa</taxon>
        <taxon>Arthropoda</taxon>
        <taxon>Chelicerata</taxon>
        <taxon>Arachnida</taxon>
        <taxon>Araneae</taxon>
        <taxon>Araneomorphae</taxon>
        <taxon>Entelegynae</taxon>
        <taxon>Araneoidea</taxon>
        <taxon>Araneidae</taxon>
        <taxon>Caerostris</taxon>
    </lineage>
</organism>
<reference evidence="1 2" key="1">
    <citation type="submission" date="2021-06" db="EMBL/GenBank/DDBJ databases">
        <title>Caerostris darwini draft genome.</title>
        <authorList>
            <person name="Kono N."/>
            <person name="Arakawa K."/>
        </authorList>
    </citation>
    <scope>NUCLEOTIDE SEQUENCE [LARGE SCALE GENOMIC DNA]</scope>
</reference>
<evidence type="ECO:0000313" key="2">
    <source>
        <dbReference type="Proteomes" id="UP001054837"/>
    </source>
</evidence>